<sequence length="193" mass="21458">MNPIANILTQLRTQTSTLHSALEQTSLSVALLNEHVAQENYVAYLQKMREIVAFYEAEVFPALNDALPDLQKREKLPLIDEDLSYLSSDISGLPIFSASGEQNSSVGYALGCMYVMEGSTLGGKVILKHISKTLGINPEQGGSYFDGYGDQTGQYWKTFLHILQEYSATHDCDDEIITGAKDTFISIKNYFEQ</sequence>
<dbReference type="EMBL" id="SEWF01000047">
    <property type="protein sequence ID" value="RYU93364.1"/>
    <property type="molecule type" value="Genomic_DNA"/>
</dbReference>
<dbReference type="Proteomes" id="UP000293162">
    <property type="component" value="Unassembled WGS sequence"/>
</dbReference>
<organism evidence="1 2">
    <name type="scientific">Emticicia agri</name>
    <dbReference type="NCBI Taxonomy" id="2492393"/>
    <lineage>
        <taxon>Bacteria</taxon>
        <taxon>Pseudomonadati</taxon>
        <taxon>Bacteroidota</taxon>
        <taxon>Cytophagia</taxon>
        <taxon>Cytophagales</taxon>
        <taxon>Leadbetterellaceae</taxon>
        <taxon>Emticicia</taxon>
    </lineage>
</organism>
<dbReference type="GO" id="GO:0006788">
    <property type="term" value="P:heme oxidation"/>
    <property type="evidence" value="ECO:0007669"/>
    <property type="project" value="InterPro"/>
</dbReference>
<dbReference type="SUPFAM" id="SSF48613">
    <property type="entry name" value="Heme oxygenase-like"/>
    <property type="match status" value="1"/>
</dbReference>
<evidence type="ECO:0000313" key="1">
    <source>
        <dbReference type="EMBL" id="RYU93364.1"/>
    </source>
</evidence>
<dbReference type="Pfam" id="PF01126">
    <property type="entry name" value="Heme_oxygenase"/>
    <property type="match status" value="1"/>
</dbReference>
<dbReference type="InterPro" id="IPR016084">
    <property type="entry name" value="Haem_Oase-like_multi-hlx"/>
</dbReference>
<dbReference type="Gene3D" id="1.20.910.10">
    <property type="entry name" value="Heme oxygenase-like"/>
    <property type="match status" value="1"/>
</dbReference>
<dbReference type="RefSeq" id="WP_130023521.1">
    <property type="nucleotide sequence ID" value="NZ_SEWF01000047.1"/>
</dbReference>
<protein>
    <submittedName>
        <fullName evidence="1">Heme oxygenase</fullName>
    </submittedName>
</protein>
<dbReference type="AlphaFoldDB" id="A0A4Q5LUR7"/>
<reference evidence="1 2" key="1">
    <citation type="submission" date="2019-02" db="EMBL/GenBank/DDBJ databases">
        <title>Bacterial novel species Emticicia sp. 17J42-9 isolated from soil.</title>
        <authorList>
            <person name="Jung H.-Y."/>
        </authorList>
    </citation>
    <scope>NUCLEOTIDE SEQUENCE [LARGE SCALE GENOMIC DNA]</scope>
    <source>
        <strain evidence="1 2">17J42-9</strain>
    </source>
</reference>
<comment type="caution">
    <text evidence="1">The sequence shown here is derived from an EMBL/GenBank/DDBJ whole genome shotgun (WGS) entry which is preliminary data.</text>
</comment>
<dbReference type="InterPro" id="IPR016053">
    <property type="entry name" value="Haem_Oase-like"/>
</dbReference>
<gene>
    <name evidence="1" type="ORF">EWM59_22565</name>
</gene>
<dbReference type="CDD" id="cd19166">
    <property type="entry name" value="HemeO-bac"/>
    <property type="match status" value="1"/>
</dbReference>
<dbReference type="GO" id="GO:0004392">
    <property type="term" value="F:heme oxygenase (decyclizing) activity"/>
    <property type="evidence" value="ECO:0007669"/>
    <property type="project" value="InterPro"/>
</dbReference>
<evidence type="ECO:0000313" key="2">
    <source>
        <dbReference type="Proteomes" id="UP000293162"/>
    </source>
</evidence>
<proteinExistence type="predicted"/>
<accession>A0A4Q5LUR7</accession>
<keyword evidence="2" id="KW-1185">Reference proteome</keyword>
<name>A0A4Q5LUR7_9BACT</name>
<dbReference type="OrthoDB" id="114943at2"/>